<name>F4RPR5_MELLP</name>
<keyword evidence="3" id="KW-1185">Reference proteome</keyword>
<evidence type="ECO:0000313" key="3">
    <source>
        <dbReference type="Proteomes" id="UP000001072"/>
    </source>
</evidence>
<dbReference type="AlphaFoldDB" id="F4RPR5"/>
<protein>
    <recommendedName>
        <fullName evidence="4">Secreted protein</fullName>
    </recommendedName>
</protein>
<accession>F4RPR5</accession>
<dbReference type="RefSeq" id="XP_007411080.1">
    <property type="nucleotide sequence ID" value="XM_007411018.1"/>
</dbReference>
<organism evidence="3">
    <name type="scientific">Melampsora larici-populina (strain 98AG31 / pathotype 3-4-7)</name>
    <name type="common">Poplar leaf rust fungus</name>
    <dbReference type="NCBI Taxonomy" id="747676"/>
    <lineage>
        <taxon>Eukaryota</taxon>
        <taxon>Fungi</taxon>
        <taxon>Dikarya</taxon>
        <taxon>Basidiomycota</taxon>
        <taxon>Pucciniomycotina</taxon>
        <taxon>Pucciniomycetes</taxon>
        <taxon>Pucciniales</taxon>
        <taxon>Melampsoraceae</taxon>
        <taxon>Melampsora</taxon>
    </lineage>
</organism>
<feature type="signal peptide" evidence="1">
    <location>
        <begin position="1"/>
        <end position="23"/>
    </location>
</feature>
<feature type="chain" id="PRO_5003321719" description="Secreted protein" evidence="1">
    <location>
        <begin position="24"/>
        <end position="267"/>
    </location>
</feature>
<dbReference type="OrthoDB" id="10571594at2759"/>
<reference evidence="3" key="1">
    <citation type="journal article" date="2011" name="Proc. Natl. Acad. Sci. U.S.A.">
        <title>Obligate biotrophy features unraveled by the genomic analysis of rust fungi.</title>
        <authorList>
            <person name="Duplessis S."/>
            <person name="Cuomo C.A."/>
            <person name="Lin Y.-C."/>
            <person name="Aerts A."/>
            <person name="Tisserant E."/>
            <person name="Veneault-Fourrey C."/>
            <person name="Joly D.L."/>
            <person name="Hacquard S."/>
            <person name="Amselem J."/>
            <person name="Cantarel B.L."/>
            <person name="Chiu R."/>
            <person name="Coutinho P.M."/>
            <person name="Feau N."/>
            <person name="Field M."/>
            <person name="Frey P."/>
            <person name="Gelhaye E."/>
            <person name="Goldberg J."/>
            <person name="Grabherr M.G."/>
            <person name="Kodira C.D."/>
            <person name="Kohler A."/>
            <person name="Kuees U."/>
            <person name="Lindquist E.A."/>
            <person name="Lucas S.M."/>
            <person name="Mago R."/>
            <person name="Mauceli E."/>
            <person name="Morin E."/>
            <person name="Murat C."/>
            <person name="Pangilinan J.L."/>
            <person name="Park R."/>
            <person name="Pearson M."/>
            <person name="Quesneville H."/>
            <person name="Rouhier N."/>
            <person name="Sakthikumar S."/>
            <person name="Salamov A.A."/>
            <person name="Schmutz J."/>
            <person name="Selles B."/>
            <person name="Shapiro H."/>
            <person name="Tanguay P."/>
            <person name="Tuskan G.A."/>
            <person name="Henrissat B."/>
            <person name="Van de Peer Y."/>
            <person name="Rouze P."/>
            <person name="Ellis J.G."/>
            <person name="Dodds P.N."/>
            <person name="Schein J.E."/>
            <person name="Zhong S."/>
            <person name="Hamelin R.C."/>
            <person name="Grigoriev I.V."/>
            <person name="Szabo L.J."/>
            <person name="Martin F."/>
        </authorList>
    </citation>
    <scope>NUCLEOTIDE SEQUENCE [LARGE SCALE GENOMIC DNA]</scope>
    <source>
        <strain evidence="3">98AG31 / pathotype 3-4-7</strain>
    </source>
</reference>
<proteinExistence type="predicted"/>
<keyword evidence="1" id="KW-0732">Signal</keyword>
<sequence length="267" mass="29331">MRIPGQSMAMVMVLGVVLKALLAAKPGDELTVFVALSAGLDQVIQQNDQVKQKLTIWFPCKQFKDHHRKFCAQLFLEPSLQAFSSVLMDAPNGVNDRLGRRVLDNLLTNNVKDIKDNLPKGYIGDDGSQNAAAVSVALKEAEKNAQSTFQKLILHHVLPSKGVNADSIQPNLRDFCGHRLASVCVYSKPAKDFKSSQWSIIDESLLAIKNSNSIGLEEATMQYSMELVLMQLLTDCSPALVLPTSKEVFAEVNAPSKVPECHKSQVK</sequence>
<dbReference type="GeneID" id="18923170"/>
<gene>
    <name evidence="2" type="ORF">MELLADRAFT_107425</name>
</gene>
<dbReference type="VEuPathDB" id="FungiDB:MELLADRAFT_107425"/>
<evidence type="ECO:0000313" key="2">
    <source>
        <dbReference type="EMBL" id="EGG05591.1"/>
    </source>
</evidence>
<dbReference type="InParanoid" id="F4RPR5"/>
<evidence type="ECO:0000256" key="1">
    <source>
        <dbReference type="SAM" id="SignalP"/>
    </source>
</evidence>
<dbReference type="Proteomes" id="UP000001072">
    <property type="component" value="Unassembled WGS sequence"/>
</dbReference>
<dbReference type="EMBL" id="GL883112">
    <property type="protein sequence ID" value="EGG05591.1"/>
    <property type="molecule type" value="Genomic_DNA"/>
</dbReference>
<dbReference type="KEGG" id="mlr:MELLADRAFT_107425"/>
<evidence type="ECO:0008006" key="4">
    <source>
        <dbReference type="Google" id="ProtNLM"/>
    </source>
</evidence>
<dbReference type="HOGENOM" id="CLU_1042355_0_0_1"/>